<evidence type="ECO:0000313" key="1">
    <source>
        <dbReference type="EMBL" id="GAB56953.1"/>
    </source>
</evidence>
<dbReference type="EMBL" id="BAET01000033">
    <property type="protein sequence ID" value="GAB56953.1"/>
    <property type="molecule type" value="Genomic_DNA"/>
</dbReference>
<comment type="caution">
    <text evidence="1">The sequence shown here is derived from an EMBL/GenBank/DDBJ whole genome shotgun (WGS) entry which is preliminary data.</text>
</comment>
<sequence>MTINNKLTIFNKQADIAYLRRTREETCVYTPSATTVLENASAVLIMLEKRQICPNI</sequence>
<dbReference type="AlphaFoldDB" id="H5TF26"/>
<organism evidence="1 2">
    <name type="scientific">Glaciecola punicea ACAM 611</name>
    <dbReference type="NCBI Taxonomy" id="1121923"/>
    <lineage>
        <taxon>Bacteria</taxon>
        <taxon>Pseudomonadati</taxon>
        <taxon>Pseudomonadota</taxon>
        <taxon>Gammaproteobacteria</taxon>
        <taxon>Alteromonadales</taxon>
        <taxon>Alteromonadaceae</taxon>
        <taxon>Glaciecola</taxon>
    </lineage>
</organism>
<keyword evidence="2" id="KW-1185">Reference proteome</keyword>
<accession>H5TF26</accession>
<gene>
    <name evidence="1" type="ORF">GPUN_2839</name>
</gene>
<name>H5TF26_9ALTE</name>
<protein>
    <submittedName>
        <fullName evidence="1">Uncharacterized protein</fullName>
    </submittedName>
</protein>
<proteinExistence type="predicted"/>
<dbReference type="Proteomes" id="UP000053586">
    <property type="component" value="Unassembled WGS sequence"/>
</dbReference>
<evidence type="ECO:0000313" key="2">
    <source>
        <dbReference type="Proteomes" id="UP000053586"/>
    </source>
</evidence>
<reference evidence="1 2" key="1">
    <citation type="journal article" date="2012" name="J. Bacteriol.">
        <title>Genome sequence of proteorhodopsin-containing sea ice bacterium Glaciecola punicea ACAM 611T.</title>
        <authorList>
            <person name="Qin Q.-L."/>
            <person name="Xie B.-B."/>
            <person name="Shu Y.-L."/>
            <person name="Rong J.-C."/>
            <person name="Zhao D.-L."/>
            <person name="Zhang X.-Y."/>
            <person name="Chen X.-L."/>
            <person name="Zhou B.-C."/>
            <person name="Zhanga Y.-Z."/>
        </authorList>
    </citation>
    <scope>NUCLEOTIDE SEQUENCE [LARGE SCALE GENOMIC DNA]</scope>
    <source>
        <strain evidence="1 2">ACAM 611</strain>
    </source>
</reference>
<reference evidence="1 2" key="2">
    <citation type="journal article" date="2017" name="Antonie Van Leeuwenhoek">
        <title>Rhizobium rhizosphaerae sp. nov., a novel species isolated from rice rhizosphere.</title>
        <authorList>
            <person name="Zhao J.J."/>
            <person name="Zhang J."/>
            <person name="Zhang R.J."/>
            <person name="Zhang C.W."/>
            <person name="Yin H.Q."/>
            <person name="Zhang X.X."/>
        </authorList>
    </citation>
    <scope>NUCLEOTIDE SEQUENCE [LARGE SCALE GENOMIC DNA]</scope>
    <source>
        <strain evidence="1 2">ACAM 611</strain>
    </source>
</reference>